<dbReference type="GO" id="GO:0005524">
    <property type="term" value="F:ATP binding"/>
    <property type="evidence" value="ECO:0007669"/>
    <property type="project" value="InterPro"/>
</dbReference>
<organism evidence="3 4">
    <name type="scientific">Gigaspora rosea</name>
    <dbReference type="NCBI Taxonomy" id="44941"/>
    <lineage>
        <taxon>Eukaryota</taxon>
        <taxon>Fungi</taxon>
        <taxon>Fungi incertae sedis</taxon>
        <taxon>Mucoromycota</taxon>
        <taxon>Glomeromycotina</taxon>
        <taxon>Glomeromycetes</taxon>
        <taxon>Diversisporales</taxon>
        <taxon>Gigasporaceae</taxon>
        <taxon>Gigaspora</taxon>
    </lineage>
</organism>
<dbReference type="EMBL" id="QKWP01000164">
    <property type="protein sequence ID" value="RIB25740.1"/>
    <property type="molecule type" value="Genomic_DNA"/>
</dbReference>
<dbReference type="GO" id="GO:0004674">
    <property type="term" value="F:protein serine/threonine kinase activity"/>
    <property type="evidence" value="ECO:0007669"/>
    <property type="project" value="TreeGrafter"/>
</dbReference>
<dbReference type="PROSITE" id="PS50011">
    <property type="entry name" value="PROTEIN_KINASE_DOM"/>
    <property type="match status" value="1"/>
</dbReference>
<feature type="domain" description="Protein kinase" evidence="2">
    <location>
        <begin position="1191"/>
        <end position="1467"/>
    </location>
</feature>
<evidence type="ECO:0000259" key="2">
    <source>
        <dbReference type="PROSITE" id="PS50011"/>
    </source>
</evidence>
<evidence type="ECO:0000313" key="3">
    <source>
        <dbReference type="EMBL" id="RIB25740.1"/>
    </source>
</evidence>
<comment type="caution">
    <text evidence="3">The sequence shown here is derived from an EMBL/GenBank/DDBJ whole genome shotgun (WGS) entry which is preliminary data.</text>
</comment>
<reference evidence="3 4" key="1">
    <citation type="submission" date="2018-06" db="EMBL/GenBank/DDBJ databases">
        <title>Comparative genomics reveals the genomic features of Rhizophagus irregularis, R. cerebriforme, R. diaphanum and Gigaspora rosea, and their symbiotic lifestyle signature.</title>
        <authorList>
            <person name="Morin E."/>
            <person name="San Clemente H."/>
            <person name="Chen E.C.H."/>
            <person name="De La Providencia I."/>
            <person name="Hainaut M."/>
            <person name="Kuo A."/>
            <person name="Kohler A."/>
            <person name="Murat C."/>
            <person name="Tang N."/>
            <person name="Roy S."/>
            <person name="Loubradou J."/>
            <person name="Henrissat B."/>
            <person name="Grigoriev I.V."/>
            <person name="Corradi N."/>
            <person name="Roux C."/>
            <person name="Martin F.M."/>
        </authorList>
    </citation>
    <scope>NUCLEOTIDE SEQUENCE [LARGE SCALE GENOMIC DNA]</scope>
    <source>
        <strain evidence="3 4">DAOM 194757</strain>
    </source>
</reference>
<dbReference type="PANTHER" id="PTHR44329">
    <property type="entry name" value="SERINE/THREONINE-PROTEIN KINASE TNNI3K-RELATED"/>
    <property type="match status" value="1"/>
</dbReference>
<evidence type="ECO:0000313" key="4">
    <source>
        <dbReference type="Proteomes" id="UP000266673"/>
    </source>
</evidence>
<feature type="transmembrane region" description="Helical" evidence="1">
    <location>
        <begin position="739"/>
        <end position="755"/>
    </location>
</feature>
<dbReference type="InterPro" id="IPR051681">
    <property type="entry name" value="Ser/Thr_Kinases-Pseudokinases"/>
</dbReference>
<accession>A0A397VT47</accession>
<feature type="transmembrane region" description="Helical" evidence="1">
    <location>
        <begin position="650"/>
        <end position="672"/>
    </location>
</feature>
<keyword evidence="1" id="KW-0472">Membrane</keyword>
<evidence type="ECO:0000256" key="1">
    <source>
        <dbReference type="SAM" id="Phobius"/>
    </source>
</evidence>
<name>A0A397VT47_9GLOM</name>
<dbReference type="Pfam" id="PF07714">
    <property type="entry name" value="PK_Tyr_Ser-Thr"/>
    <property type="match status" value="1"/>
</dbReference>
<keyword evidence="1" id="KW-0812">Transmembrane</keyword>
<feature type="transmembrane region" description="Helical" evidence="1">
    <location>
        <begin position="775"/>
        <end position="795"/>
    </location>
</feature>
<keyword evidence="4" id="KW-1185">Reference proteome</keyword>
<feature type="transmembrane region" description="Helical" evidence="1">
    <location>
        <begin position="620"/>
        <end position="638"/>
    </location>
</feature>
<proteinExistence type="predicted"/>
<keyword evidence="1" id="KW-1133">Transmembrane helix</keyword>
<feature type="transmembrane region" description="Helical" evidence="1">
    <location>
        <begin position="589"/>
        <end position="608"/>
    </location>
</feature>
<dbReference type="InterPro" id="IPR001245">
    <property type="entry name" value="Ser-Thr/Tyr_kinase_cat_dom"/>
</dbReference>
<sequence>MYLNDSKGKNLINPITIYPLQKPFVLITYVNTTNSFDPKSYDECGTVIDWDGNIKSEMCFDSGSWNDSTIQLNANKKRGFIRFSRNKAYEENGNSWNSWLWQQYSVDKQGNMTNSTNLINLPNISYEDSNMDYSLITIVPTVEDGYLAIFNYTNPHFSIAPRIGLCAIPISYNNPKFSQKIIIFQAEQPINSISCDQTDSFIYCIVSIHFINETFNGMIYEQIQVYPSGNAFTNQGIYSDQHSLSLRTKTTSFCDLIFDATEYNNTDENVYYNIYYYNNASESRLEQLNSFIITNYFSVNAVTQNNTFLLASPNTIDNISWSLLTISLPNSNDYIYDNVFINKTIPSINDTVSSSTTLLNITFNIPVALSAPTSYITIYKASDKRIRQRISTTMHNYLNISSDGLSICINVTKGTFNEYGEQYIVTMDNNFVKGADWNEPLRGIHDGLLILKTDMPKERKPDKAIMGLVRLTQEASKKFPASQSNQSAYIESLLDDIAIKVPINRSRLNPINKPQKLFQDQIVIPISIDAATHENERNASESGSDLAYMIMFKNITTISFGVTNDLDESYNFRLIGFIENKWSDYKTPITIGIMLFVFSWLLSNILSYKLKSKYFEGINTAIYILGLIIPNFIFSILFVSKYSDDVPELYWLSVLVLCFSLFINFCIIVITIDKGFKDPDIGEQFKELFKEYRNLIVIFIILIITDFEYLKFLKDMPKYKCFKVNKIFDQPERINKLEYLFQVAIIFGAFFDITFRNIPQIIIQIKYYKSDFVWVYNWVPLLLLITSVLKIFMIIGCFVCKRISLYLDKCNFYGKCKKCNRPNISPMWCKLCDPQETIKGWTSGNQDLDKYIKGLQIKVMEYEKMIEWIPFEKLTNLQEIREDESGSLFMATWSDGRRILKGEFIEFTRSRTEPCGVNIKILHGIKTRDLLIKEQKGSVVYGITQSTITNRYAIVTPDKFNSRRNRLNGVCKYCNYCNTSPAWCQSCDPWKAALEWTIENKVINNNHIKEFIKEYQFGVTEYEKVIEWIPFDELIDLKEIKGIANLAFMATWVKGVRTVKGESGKFTQSRTISSVDIITLNNSETNTSEQLKVKCHIPSEEYRIHGITQNIETGQYMLVIDFYSNKRNSVNGICEHCKRYNTSPAWCYLCDPPKIVQEISGDNKIDDCIKEFQLKATTFENVIEWIPFNRLENIKLIGKGGFGTVYSSIWLDGKRMVEGDDSLGYVRRRKKPFEVALKTLTGSQTSSSKFLNEFKNHMQCRLEGSALEVYGLTQNTESGQYIMVFQYANRGNLYEFLVKNFRDLEWQKKLKHLAEISYDLSRIHKAGLIHGDFHSGNILLNQVINGNINSYISDLGLSRKQDDHDSKGVYGVIPYIAPEVLKGLEQTKETDIYSLGVIMAEISTGIRPYEGREFNTELVLAIFDGLRPGFAKGTPNCYIELAKQCMNSNPQKRPNAEAIYSKINRWKTILEAENLTDEKELDIKKKFIDANSKIKETSTIPISKSQSKYTSTFLSSQSILAFM</sequence>
<dbReference type="InterPro" id="IPR011009">
    <property type="entry name" value="Kinase-like_dom_sf"/>
</dbReference>
<dbReference type="InterPro" id="IPR000719">
    <property type="entry name" value="Prot_kinase_dom"/>
</dbReference>
<dbReference type="Gene3D" id="1.10.510.10">
    <property type="entry name" value="Transferase(Phosphotransferase) domain 1"/>
    <property type="match status" value="1"/>
</dbReference>
<dbReference type="SUPFAM" id="SSF56112">
    <property type="entry name" value="Protein kinase-like (PK-like)"/>
    <property type="match status" value="1"/>
</dbReference>
<dbReference type="Proteomes" id="UP000266673">
    <property type="component" value="Unassembled WGS sequence"/>
</dbReference>
<dbReference type="STRING" id="44941.A0A397VT47"/>
<feature type="transmembrane region" description="Helical" evidence="1">
    <location>
        <begin position="692"/>
        <end position="710"/>
    </location>
</feature>
<protein>
    <recommendedName>
        <fullName evidence="2">Protein kinase domain-containing protein</fullName>
    </recommendedName>
</protein>
<gene>
    <name evidence="3" type="ORF">C2G38_2066781</name>
</gene>